<gene>
    <name evidence="2" type="ORF">HU200_061676</name>
</gene>
<dbReference type="InterPro" id="IPR017451">
    <property type="entry name" value="F-box-assoc_interact_dom"/>
</dbReference>
<dbReference type="AlphaFoldDB" id="A0A835A4C8"/>
<dbReference type="EMBL" id="JACEFO010002615">
    <property type="protein sequence ID" value="KAF8654486.1"/>
    <property type="molecule type" value="Genomic_DNA"/>
</dbReference>
<proteinExistence type="predicted"/>
<dbReference type="InterPro" id="IPR013187">
    <property type="entry name" value="F-box-assoc_dom_typ3"/>
</dbReference>
<evidence type="ECO:0000313" key="3">
    <source>
        <dbReference type="Proteomes" id="UP000636709"/>
    </source>
</evidence>
<dbReference type="Pfam" id="PF08268">
    <property type="entry name" value="FBA_3"/>
    <property type="match status" value="1"/>
</dbReference>
<protein>
    <recommendedName>
        <fullName evidence="1">F-box associated beta-propeller type 3 domain-containing protein</fullName>
    </recommendedName>
</protein>
<dbReference type="NCBIfam" id="TIGR01640">
    <property type="entry name" value="F_box_assoc_1"/>
    <property type="match status" value="1"/>
</dbReference>
<dbReference type="OrthoDB" id="604413at2759"/>
<keyword evidence="3" id="KW-1185">Reference proteome</keyword>
<evidence type="ECO:0000313" key="2">
    <source>
        <dbReference type="EMBL" id="KAF8654486.1"/>
    </source>
</evidence>
<dbReference type="Proteomes" id="UP000636709">
    <property type="component" value="Unassembled WGS sequence"/>
</dbReference>
<comment type="caution">
    <text evidence="2">The sequence shown here is derived from an EMBL/GenBank/DDBJ whole genome shotgun (WGS) entry which is preliminary data.</text>
</comment>
<accession>A0A835A4C8</accession>
<evidence type="ECO:0000259" key="1">
    <source>
        <dbReference type="Pfam" id="PF08268"/>
    </source>
</evidence>
<name>A0A835A4C8_9POAL</name>
<sequence>MRGGFNALLAFTLGQDGASWRGVAIPGGASCFLDAGIVSVAGATYWVTSGLEKVVCFDVKDERVAFAAALPVGTGPGYQCRLMEVHGRLGIAVCADRRWNSPAKTEEVWVLGDGDDDDRQGWTRRYSVRAHGVEQRLAAPHFAPYGGEYVLATRPEDWGRNHLYAHRLRDAGRRRLPRGELRSVPMSETGTVVAYCNTGYYLRSFAYVETTEPLNLYKTQRESTTK</sequence>
<organism evidence="2 3">
    <name type="scientific">Digitaria exilis</name>
    <dbReference type="NCBI Taxonomy" id="1010633"/>
    <lineage>
        <taxon>Eukaryota</taxon>
        <taxon>Viridiplantae</taxon>
        <taxon>Streptophyta</taxon>
        <taxon>Embryophyta</taxon>
        <taxon>Tracheophyta</taxon>
        <taxon>Spermatophyta</taxon>
        <taxon>Magnoliopsida</taxon>
        <taxon>Liliopsida</taxon>
        <taxon>Poales</taxon>
        <taxon>Poaceae</taxon>
        <taxon>PACMAD clade</taxon>
        <taxon>Panicoideae</taxon>
        <taxon>Panicodae</taxon>
        <taxon>Paniceae</taxon>
        <taxon>Anthephorinae</taxon>
        <taxon>Digitaria</taxon>
    </lineage>
</organism>
<reference evidence="2" key="1">
    <citation type="submission" date="2020-07" db="EMBL/GenBank/DDBJ databases">
        <title>Genome sequence and genetic diversity analysis of an under-domesticated orphan crop, white fonio (Digitaria exilis).</title>
        <authorList>
            <person name="Bennetzen J.L."/>
            <person name="Chen S."/>
            <person name="Ma X."/>
            <person name="Wang X."/>
            <person name="Yssel A.E.J."/>
            <person name="Chaluvadi S.R."/>
            <person name="Johnson M."/>
            <person name="Gangashetty P."/>
            <person name="Hamidou F."/>
            <person name="Sanogo M.D."/>
            <person name="Zwaenepoel A."/>
            <person name="Wallace J."/>
            <person name="Van De Peer Y."/>
            <person name="Van Deynze A."/>
        </authorList>
    </citation>
    <scope>NUCLEOTIDE SEQUENCE</scope>
    <source>
        <tissue evidence="2">Leaves</tissue>
    </source>
</reference>
<feature type="domain" description="F-box associated beta-propeller type 3" evidence="1">
    <location>
        <begin position="11"/>
        <end position="125"/>
    </location>
</feature>